<evidence type="ECO:0000313" key="1">
    <source>
        <dbReference type="EMBL" id="KKS84803.1"/>
    </source>
</evidence>
<organism evidence="1 2">
    <name type="scientific">Candidatus Gottesmanbacteria bacterium GW2011_GWB1_43_11</name>
    <dbReference type="NCBI Taxonomy" id="1618446"/>
    <lineage>
        <taxon>Bacteria</taxon>
        <taxon>Candidatus Gottesmaniibacteriota</taxon>
    </lineage>
</organism>
<dbReference type="PIRSF" id="PIRSF035652">
    <property type="entry name" value="CHP02436"/>
    <property type="match status" value="1"/>
</dbReference>
<dbReference type="NCBIfam" id="TIGR02436">
    <property type="entry name" value="four helix bundle protein"/>
    <property type="match status" value="1"/>
</dbReference>
<gene>
    <name evidence="1" type="ORF">UV61_C0024G0017</name>
</gene>
<dbReference type="EMBL" id="LCFD01000024">
    <property type="protein sequence ID" value="KKS84803.1"/>
    <property type="molecule type" value="Genomic_DNA"/>
</dbReference>
<accession>A0A0G1FD67</accession>
<dbReference type="Proteomes" id="UP000034050">
    <property type="component" value="Unassembled WGS sequence"/>
</dbReference>
<dbReference type="SUPFAM" id="SSF158446">
    <property type="entry name" value="IVS-encoded protein-like"/>
    <property type="match status" value="1"/>
</dbReference>
<dbReference type="InterPro" id="IPR012657">
    <property type="entry name" value="23S_rRNA-intervening_sequence"/>
</dbReference>
<dbReference type="PANTHER" id="PTHR38471">
    <property type="entry name" value="FOUR HELIX BUNDLE PROTEIN"/>
    <property type="match status" value="1"/>
</dbReference>
<dbReference type="Gene3D" id="1.20.1440.60">
    <property type="entry name" value="23S rRNA-intervening sequence"/>
    <property type="match status" value="1"/>
</dbReference>
<name>A0A0G1FD67_9BACT</name>
<dbReference type="Pfam" id="PF05635">
    <property type="entry name" value="23S_rRNA_IVP"/>
    <property type="match status" value="1"/>
</dbReference>
<dbReference type="STRING" id="1618446.UV61_C0024G0017"/>
<sequence length="118" mass="13226">MSAFQPIQKRVFQFSLRIIKMIVFLPKNSAGFAISQQIMRSGTSIGANIAEAQDAASKADFTHCMNIALKEARETDYWLRLITAAKLIPEAKMASLLAEIEELVKILRSSVKKLRNKN</sequence>
<evidence type="ECO:0000313" key="2">
    <source>
        <dbReference type="Proteomes" id="UP000034050"/>
    </source>
</evidence>
<evidence type="ECO:0008006" key="3">
    <source>
        <dbReference type="Google" id="ProtNLM"/>
    </source>
</evidence>
<comment type="caution">
    <text evidence="1">The sequence shown here is derived from an EMBL/GenBank/DDBJ whole genome shotgun (WGS) entry which is preliminary data.</text>
</comment>
<reference evidence="1 2" key="1">
    <citation type="journal article" date="2015" name="Nature">
        <title>rRNA introns, odd ribosomes, and small enigmatic genomes across a large radiation of phyla.</title>
        <authorList>
            <person name="Brown C.T."/>
            <person name="Hug L.A."/>
            <person name="Thomas B.C."/>
            <person name="Sharon I."/>
            <person name="Castelle C.J."/>
            <person name="Singh A."/>
            <person name="Wilkins M.J."/>
            <person name="Williams K.H."/>
            <person name="Banfield J.F."/>
        </authorList>
    </citation>
    <scope>NUCLEOTIDE SEQUENCE [LARGE SCALE GENOMIC DNA]</scope>
</reference>
<dbReference type="PANTHER" id="PTHR38471:SF2">
    <property type="entry name" value="FOUR HELIX BUNDLE PROTEIN"/>
    <property type="match status" value="1"/>
</dbReference>
<proteinExistence type="predicted"/>
<protein>
    <recommendedName>
        <fullName evidence="3">Four helix bundle protein</fullName>
    </recommendedName>
</protein>
<dbReference type="AlphaFoldDB" id="A0A0G1FD67"/>
<dbReference type="InterPro" id="IPR036583">
    <property type="entry name" value="23S_rRNA_IVS_sf"/>
</dbReference>